<accession>A0ABW4SY36</accession>
<evidence type="ECO:0000313" key="2">
    <source>
        <dbReference type="Proteomes" id="UP001597368"/>
    </source>
</evidence>
<evidence type="ECO:0008006" key="3">
    <source>
        <dbReference type="Google" id="ProtNLM"/>
    </source>
</evidence>
<keyword evidence="2" id="KW-1185">Reference proteome</keyword>
<evidence type="ECO:0000313" key="1">
    <source>
        <dbReference type="EMBL" id="MFD1934565.1"/>
    </source>
</evidence>
<reference evidence="2" key="1">
    <citation type="journal article" date="2019" name="Int. J. Syst. Evol. Microbiol.">
        <title>The Global Catalogue of Microorganisms (GCM) 10K type strain sequencing project: providing services to taxonomists for standard genome sequencing and annotation.</title>
        <authorList>
            <consortium name="The Broad Institute Genomics Platform"/>
            <consortium name="The Broad Institute Genome Sequencing Center for Infectious Disease"/>
            <person name="Wu L."/>
            <person name="Ma J."/>
        </authorList>
    </citation>
    <scope>NUCLEOTIDE SEQUENCE [LARGE SCALE GENOMIC DNA]</scope>
    <source>
        <strain evidence="2">ICMP 6774ER</strain>
    </source>
</reference>
<dbReference type="RefSeq" id="WP_379574652.1">
    <property type="nucleotide sequence ID" value="NZ_JBHUFV010000035.1"/>
</dbReference>
<protein>
    <recommendedName>
        <fullName evidence="3">WXG100 family type VII secretion target</fullName>
    </recommendedName>
</protein>
<sequence length="115" mass="12399">MNGAFPGLMISRTELHRGLSEWNVNASDMETAYEKLAARIKELNAAAPWGGGTEGRSFQASYMQNDAPNTLLTNGDDLVHQIADLGPTVFKGSENVFGTDKAIEDGVRRGATQEV</sequence>
<name>A0ABW4SY36_9ACTN</name>
<comment type="caution">
    <text evidence="1">The sequence shown here is derived from an EMBL/GenBank/DDBJ whole genome shotgun (WGS) entry which is preliminary data.</text>
</comment>
<organism evidence="1 2">
    <name type="scientific">Nonomuraea mangrovi</name>
    <dbReference type="NCBI Taxonomy" id="2316207"/>
    <lineage>
        <taxon>Bacteria</taxon>
        <taxon>Bacillati</taxon>
        <taxon>Actinomycetota</taxon>
        <taxon>Actinomycetes</taxon>
        <taxon>Streptosporangiales</taxon>
        <taxon>Streptosporangiaceae</taxon>
        <taxon>Nonomuraea</taxon>
    </lineage>
</organism>
<gene>
    <name evidence="1" type="ORF">ACFSKW_24140</name>
</gene>
<proteinExistence type="predicted"/>
<dbReference type="Proteomes" id="UP001597368">
    <property type="component" value="Unassembled WGS sequence"/>
</dbReference>
<dbReference type="EMBL" id="JBHUFV010000035">
    <property type="protein sequence ID" value="MFD1934565.1"/>
    <property type="molecule type" value="Genomic_DNA"/>
</dbReference>